<sequence length="210" mass="22628">MDNGSGSSGGGGSSSDSLSSAGTATHKRACAACKFQRRRCMPDCILAPFFPAAEQQRFLNAHRLFGVRNMQKMVQALDPEQRAVAMKTIIFESEVHAIDPVGGCHRLILDLESQLQQHLTELDFVNRKLISYRQQAQAMPAASMPHVVAAPPPPVPNSTCSDLTPLGTAAEDASNLMLYGGDAFPAISDDDLDKFWLEDLLMSPKPTNGG</sequence>
<dbReference type="AlphaFoldDB" id="A0AAQ3JPA4"/>
<keyword evidence="5" id="KW-1185">Reference proteome</keyword>
<gene>
    <name evidence="4" type="ORF">Cni_G01438</name>
</gene>
<evidence type="ECO:0000313" key="4">
    <source>
        <dbReference type="EMBL" id="WOK92747.1"/>
    </source>
</evidence>
<evidence type="ECO:0000313" key="5">
    <source>
        <dbReference type="Proteomes" id="UP001327560"/>
    </source>
</evidence>
<feature type="domain" description="LOB" evidence="3">
    <location>
        <begin position="28"/>
        <end position="129"/>
    </location>
</feature>
<dbReference type="Pfam" id="PF03195">
    <property type="entry name" value="LOB"/>
    <property type="match status" value="1"/>
</dbReference>
<dbReference type="InterPro" id="IPR004883">
    <property type="entry name" value="LOB"/>
</dbReference>
<name>A0AAQ3JPA4_9LILI</name>
<comment type="similarity">
    <text evidence="1">Belongs to the LOB domain-containing protein family.</text>
</comment>
<organism evidence="4 5">
    <name type="scientific">Canna indica</name>
    <name type="common">Indian-shot</name>
    <dbReference type="NCBI Taxonomy" id="4628"/>
    <lineage>
        <taxon>Eukaryota</taxon>
        <taxon>Viridiplantae</taxon>
        <taxon>Streptophyta</taxon>
        <taxon>Embryophyta</taxon>
        <taxon>Tracheophyta</taxon>
        <taxon>Spermatophyta</taxon>
        <taxon>Magnoliopsida</taxon>
        <taxon>Liliopsida</taxon>
        <taxon>Zingiberales</taxon>
        <taxon>Cannaceae</taxon>
        <taxon>Canna</taxon>
    </lineage>
</organism>
<protein>
    <submittedName>
        <fullName evidence="4">LOB domain-containing protein 6 isoform X1</fullName>
    </submittedName>
</protein>
<dbReference type="PANTHER" id="PTHR31301:SF186">
    <property type="entry name" value="OS09G0364100 PROTEIN"/>
    <property type="match status" value="1"/>
</dbReference>
<proteinExistence type="inferred from homology"/>
<dbReference type="Proteomes" id="UP001327560">
    <property type="component" value="Chromosome 1"/>
</dbReference>
<evidence type="ECO:0000256" key="2">
    <source>
        <dbReference type="SAM" id="MobiDB-lite"/>
    </source>
</evidence>
<dbReference type="EMBL" id="CP136890">
    <property type="protein sequence ID" value="WOK92747.1"/>
    <property type="molecule type" value="Genomic_DNA"/>
</dbReference>
<evidence type="ECO:0000259" key="3">
    <source>
        <dbReference type="PROSITE" id="PS50891"/>
    </source>
</evidence>
<evidence type="ECO:0000256" key="1">
    <source>
        <dbReference type="ARBA" id="ARBA00005474"/>
    </source>
</evidence>
<accession>A0AAQ3JPA4</accession>
<feature type="region of interest" description="Disordered" evidence="2">
    <location>
        <begin position="1"/>
        <end position="20"/>
    </location>
</feature>
<dbReference type="PANTHER" id="PTHR31301">
    <property type="entry name" value="LOB DOMAIN-CONTAINING PROTEIN 4-RELATED"/>
    <property type="match status" value="1"/>
</dbReference>
<dbReference type="PROSITE" id="PS50891">
    <property type="entry name" value="LOB"/>
    <property type="match status" value="1"/>
</dbReference>
<reference evidence="4 5" key="1">
    <citation type="submission" date="2023-10" db="EMBL/GenBank/DDBJ databases">
        <title>Chromosome-scale genome assembly provides insights into flower coloration mechanisms of Canna indica.</title>
        <authorList>
            <person name="Li C."/>
        </authorList>
    </citation>
    <scope>NUCLEOTIDE SEQUENCE [LARGE SCALE GENOMIC DNA]</scope>
    <source>
        <tissue evidence="4">Flower</tissue>
    </source>
</reference>
<feature type="compositionally biased region" description="Gly residues" evidence="2">
    <location>
        <begin position="1"/>
        <end position="13"/>
    </location>
</feature>